<evidence type="ECO:0000256" key="6">
    <source>
        <dbReference type="HAMAP-Rule" id="MF_00693"/>
    </source>
</evidence>
<dbReference type="NCBIfam" id="TIGR01033">
    <property type="entry name" value="YebC/PmpR family DNA-binding transcriptional regulator"/>
    <property type="match status" value="1"/>
</dbReference>
<protein>
    <recommendedName>
        <fullName evidence="6">Probable transcriptional regulatory protein A2227_00185</fullName>
    </recommendedName>
</protein>
<evidence type="ECO:0000256" key="4">
    <source>
        <dbReference type="ARBA" id="ARBA00023125"/>
    </source>
</evidence>
<evidence type="ECO:0000313" key="10">
    <source>
        <dbReference type="Proteomes" id="UP000178367"/>
    </source>
</evidence>
<dbReference type="GO" id="GO:0006355">
    <property type="term" value="P:regulation of DNA-templated transcription"/>
    <property type="evidence" value="ECO:0007669"/>
    <property type="project" value="UniProtKB-UniRule"/>
</dbReference>
<dbReference type="AlphaFoldDB" id="A0A1F5SFX0"/>
<keyword evidence="3 6" id="KW-0805">Transcription regulation</keyword>
<comment type="similarity">
    <text evidence="1 6">Belongs to the TACO1 family.</text>
</comment>
<dbReference type="Pfam" id="PF20772">
    <property type="entry name" value="TACO1_YebC_N"/>
    <property type="match status" value="1"/>
</dbReference>
<dbReference type="NCBIfam" id="NF009044">
    <property type="entry name" value="PRK12378.1"/>
    <property type="match status" value="1"/>
</dbReference>
<dbReference type="NCBIfam" id="NF001030">
    <property type="entry name" value="PRK00110.1"/>
    <property type="match status" value="1"/>
</dbReference>
<evidence type="ECO:0000313" key="9">
    <source>
        <dbReference type="EMBL" id="OGF25617.1"/>
    </source>
</evidence>
<comment type="caution">
    <text evidence="9">The sequence shown here is derived from an EMBL/GenBank/DDBJ whole genome shotgun (WGS) entry which is preliminary data.</text>
</comment>
<comment type="subcellular location">
    <subcellularLocation>
        <location evidence="6">Cytoplasm</location>
    </subcellularLocation>
</comment>
<dbReference type="GO" id="GO:0005829">
    <property type="term" value="C:cytosol"/>
    <property type="evidence" value="ECO:0007669"/>
    <property type="project" value="TreeGrafter"/>
</dbReference>
<dbReference type="HAMAP" id="MF_00693">
    <property type="entry name" value="Transcrip_reg_TACO1"/>
    <property type="match status" value="1"/>
</dbReference>
<dbReference type="InterPro" id="IPR049083">
    <property type="entry name" value="TACO1_YebC_N"/>
</dbReference>
<dbReference type="SUPFAM" id="SSF75625">
    <property type="entry name" value="YebC-like"/>
    <property type="match status" value="1"/>
</dbReference>
<dbReference type="InterPro" id="IPR026564">
    <property type="entry name" value="Transcrip_reg_TACO1-like_dom3"/>
</dbReference>
<dbReference type="InterPro" id="IPR017856">
    <property type="entry name" value="Integrase-like_N"/>
</dbReference>
<dbReference type="InterPro" id="IPR029072">
    <property type="entry name" value="YebC-like"/>
</dbReference>
<evidence type="ECO:0000256" key="1">
    <source>
        <dbReference type="ARBA" id="ARBA00008724"/>
    </source>
</evidence>
<dbReference type="Proteomes" id="UP000178367">
    <property type="component" value="Unassembled WGS sequence"/>
</dbReference>
<dbReference type="Gene3D" id="1.10.10.200">
    <property type="match status" value="1"/>
</dbReference>
<evidence type="ECO:0000256" key="5">
    <source>
        <dbReference type="ARBA" id="ARBA00023163"/>
    </source>
</evidence>
<name>A0A1F5SFX0_9BACT</name>
<reference evidence="9 10" key="1">
    <citation type="journal article" date="2016" name="Nat. Commun.">
        <title>Thousands of microbial genomes shed light on interconnected biogeochemical processes in an aquifer system.</title>
        <authorList>
            <person name="Anantharaman K."/>
            <person name="Brown C.T."/>
            <person name="Hug L.A."/>
            <person name="Sharon I."/>
            <person name="Castelle C.J."/>
            <person name="Probst A.J."/>
            <person name="Thomas B.C."/>
            <person name="Singh A."/>
            <person name="Wilkins M.J."/>
            <person name="Karaoz U."/>
            <person name="Brodie E.L."/>
            <person name="Williams K.H."/>
            <person name="Hubbard S.S."/>
            <person name="Banfield J.F."/>
        </authorList>
    </citation>
    <scope>NUCLEOTIDE SEQUENCE [LARGE SCALE GENOMIC DNA]</scope>
</reference>
<feature type="domain" description="TACO1/YebC-like second and third" evidence="7">
    <location>
        <begin position="82"/>
        <end position="238"/>
    </location>
</feature>
<keyword evidence="4 6" id="KW-0238">DNA-binding</keyword>
<accession>A0A1F5SFX0</accession>
<dbReference type="Pfam" id="PF01709">
    <property type="entry name" value="Transcrip_reg"/>
    <property type="match status" value="1"/>
</dbReference>
<dbReference type="InterPro" id="IPR002876">
    <property type="entry name" value="Transcrip_reg_TACO1-like"/>
</dbReference>
<dbReference type="PANTHER" id="PTHR12532">
    <property type="entry name" value="TRANSLATIONAL ACTIVATOR OF CYTOCHROME C OXIDASE 1"/>
    <property type="match status" value="1"/>
</dbReference>
<dbReference type="EMBL" id="MFGB01000020">
    <property type="protein sequence ID" value="OGF25617.1"/>
    <property type="molecule type" value="Genomic_DNA"/>
</dbReference>
<keyword evidence="5 6" id="KW-0804">Transcription</keyword>
<evidence type="ECO:0000256" key="2">
    <source>
        <dbReference type="ARBA" id="ARBA00022490"/>
    </source>
</evidence>
<sequence>MSGHSKWATTKRRKEAVDAKRGAIFTRVAHIITLAARKGGDPESNFNLRMAMEKAKGVNMPKDNIERAIKRGTGELGGAQIEELIYEGFGPAGSQFIVKSLTDNKNRSAGNIRHLFTKYGGSLGAVMWSFELAGVVRIDNEETRAKNLDWDGLELELIDAGAQDIRKEEEGVTVVTKPEDLQRVNKFFEEKNITVASAEAEYLPKEEITVSPEDKEKIENFIDELEDNEDVSDYYHNISNV</sequence>
<evidence type="ECO:0000259" key="7">
    <source>
        <dbReference type="Pfam" id="PF01709"/>
    </source>
</evidence>
<feature type="domain" description="TACO1/YebC-like N-terminal" evidence="8">
    <location>
        <begin position="5"/>
        <end position="75"/>
    </location>
</feature>
<proteinExistence type="inferred from homology"/>
<gene>
    <name evidence="9" type="ORF">A2227_00185</name>
</gene>
<dbReference type="FunFam" id="1.10.10.200:FF:000002">
    <property type="entry name" value="Probable transcriptional regulatory protein CLM62_37755"/>
    <property type="match status" value="1"/>
</dbReference>
<dbReference type="PANTHER" id="PTHR12532:SF6">
    <property type="entry name" value="TRANSCRIPTIONAL REGULATORY PROTEIN YEBC-RELATED"/>
    <property type="match status" value="1"/>
</dbReference>
<evidence type="ECO:0000259" key="8">
    <source>
        <dbReference type="Pfam" id="PF20772"/>
    </source>
</evidence>
<dbReference type="InterPro" id="IPR048300">
    <property type="entry name" value="TACO1_YebC-like_2nd/3rd_dom"/>
</dbReference>
<dbReference type="Gene3D" id="3.30.70.980">
    <property type="match status" value="2"/>
</dbReference>
<dbReference type="STRING" id="1797994.A2227_00185"/>
<evidence type="ECO:0000256" key="3">
    <source>
        <dbReference type="ARBA" id="ARBA00023015"/>
    </source>
</evidence>
<organism evidence="9 10">
    <name type="scientific">Candidatus Falkowbacteria bacterium RIFOXYA2_FULL_47_19</name>
    <dbReference type="NCBI Taxonomy" id="1797994"/>
    <lineage>
        <taxon>Bacteria</taxon>
        <taxon>Candidatus Falkowiibacteriota</taxon>
    </lineage>
</organism>
<dbReference type="GO" id="GO:0003677">
    <property type="term" value="F:DNA binding"/>
    <property type="evidence" value="ECO:0007669"/>
    <property type="project" value="UniProtKB-UniRule"/>
</dbReference>
<keyword evidence="2 6" id="KW-0963">Cytoplasm</keyword>